<keyword evidence="6 8" id="KW-1133">Transmembrane helix</keyword>
<evidence type="ECO:0000256" key="8">
    <source>
        <dbReference type="SAM" id="Phobius"/>
    </source>
</evidence>
<dbReference type="CDD" id="cd17321">
    <property type="entry name" value="MFS_MMR_MDR_like"/>
    <property type="match status" value="1"/>
</dbReference>
<dbReference type="AlphaFoldDB" id="A0A327Z6T1"/>
<feature type="transmembrane region" description="Helical" evidence="8">
    <location>
        <begin position="275"/>
        <end position="298"/>
    </location>
</feature>
<dbReference type="OrthoDB" id="9781469at2"/>
<feature type="transmembrane region" description="Helical" evidence="8">
    <location>
        <begin position="410"/>
        <end position="429"/>
    </location>
</feature>
<evidence type="ECO:0000313" key="10">
    <source>
        <dbReference type="EMBL" id="RAK28735.1"/>
    </source>
</evidence>
<feature type="transmembrane region" description="Helical" evidence="8">
    <location>
        <begin position="207"/>
        <end position="225"/>
    </location>
</feature>
<feature type="transmembrane region" description="Helical" evidence="8">
    <location>
        <begin position="363"/>
        <end position="389"/>
    </location>
</feature>
<dbReference type="PROSITE" id="PS50850">
    <property type="entry name" value="MFS"/>
    <property type="match status" value="1"/>
</dbReference>
<evidence type="ECO:0000256" key="7">
    <source>
        <dbReference type="ARBA" id="ARBA00023136"/>
    </source>
</evidence>
<feature type="transmembrane region" description="Helical" evidence="8">
    <location>
        <begin position="120"/>
        <end position="138"/>
    </location>
</feature>
<dbReference type="EMBL" id="QLMJ01000019">
    <property type="protein sequence ID" value="RAK28735.1"/>
    <property type="molecule type" value="Genomic_DNA"/>
</dbReference>
<dbReference type="Gene3D" id="1.20.1250.20">
    <property type="entry name" value="MFS general substrate transporter like domains"/>
    <property type="match status" value="1"/>
</dbReference>
<dbReference type="Proteomes" id="UP000249341">
    <property type="component" value="Unassembled WGS sequence"/>
</dbReference>
<gene>
    <name evidence="10" type="ORF">B0I29_11972</name>
</gene>
<accession>A0A327Z6T1</accession>
<keyword evidence="7 8" id="KW-0472">Membrane</keyword>
<organism evidence="10 11">
    <name type="scientific">Actinoplanes lutulentus</name>
    <dbReference type="NCBI Taxonomy" id="1287878"/>
    <lineage>
        <taxon>Bacteria</taxon>
        <taxon>Bacillati</taxon>
        <taxon>Actinomycetota</taxon>
        <taxon>Actinomycetes</taxon>
        <taxon>Micromonosporales</taxon>
        <taxon>Micromonosporaceae</taxon>
        <taxon>Actinoplanes</taxon>
    </lineage>
</organism>
<feature type="transmembrane region" description="Helical" evidence="8">
    <location>
        <begin position="21"/>
        <end position="40"/>
    </location>
</feature>
<dbReference type="NCBIfam" id="TIGR00711">
    <property type="entry name" value="efflux_EmrB"/>
    <property type="match status" value="1"/>
</dbReference>
<dbReference type="InterPro" id="IPR011701">
    <property type="entry name" value="MFS"/>
</dbReference>
<comment type="subcellular location">
    <subcellularLocation>
        <location evidence="1">Cell membrane</location>
        <topology evidence="1">Multi-pass membrane protein</topology>
    </subcellularLocation>
</comment>
<dbReference type="PANTHER" id="PTHR42718:SF9">
    <property type="entry name" value="MAJOR FACILITATOR SUPERFAMILY MULTIDRUG TRANSPORTER MFSC"/>
    <property type="match status" value="1"/>
</dbReference>
<evidence type="ECO:0000256" key="2">
    <source>
        <dbReference type="ARBA" id="ARBA00008537"/>
    </source>
</evidence>
<keyword evidence="11" id="KW-1185">Reference proteome</keyword>
<sequence length="459" mass="46871">MFDTLTSPAAAGTAPAQRPRASLAVAMLGFAVVTLDTQVVNVALPDISADLGGALSGLQWVVTGYTLMFSALLLFAGTFSDRIGARRAYGIGMMVFVVASVVCGFAPSLGWLVAARVVQGIGAALVTPTSLALIRAAYQEPAARARAIAYWAMGGSIAAAAGPVLGGALAELDWRLIFFLNLPVGVAAVLVLRRAADSPRTVVPFDVTGQIAAVLALGGLTFAVIEGGELGYASPAIIAGFVVALGAAAVFLIAQARGRHPMVPLDLFRSRTVSVALAVGFINMVGFYGVVFLQSLYFQQQRGASPLLTGLLFLPMTGLVALFNPLAARTAHRFGAAATIIGGQLVMVTGLLGLVLLPVDAPIWLVATVMVPVGVGGSFTVPPTTALILDSVPSHRAGTASGVFNTFRQMGGSLGVAAFGAVVAGQATFRSGLHISLTVTAVLIALTAAASTLLTRKES</sequence>
<feature type="domain" description="Major facilitator superfamily (MFS) profile" evidence="9">
    <location>
        <begin position="22"/>
        <end position="459"/>
    </location>
</feature>
<reference evidence="10 11" key="1">
    <citation type="submission" date="2018-06" db="EMBL/GenBank/DDBJ databases">
        <title>Genomic Encyclopedia of Type Strains, Phase III (KMG-III): the genomes of soil and plant-associated and newly described type strains.</title>
        <authorList>
            <person name="Whitman W."/>
        </authorList>
    </citation>
    <scope>NUCLEOTIDE SEQUENCE [LARGE SCALE GENOMIC DNA]</scope>
    <source>
        <strain evidence="10 11">CGMCC 4.7090</strain>
    </source>
</reference>
<dbReference type="InterPro" id="IPR036259">
    <property type="entry name" value="MFS_trans_sf"/>
</dbReference>
<feature type="transmembrane region" description="Helical" evidence="8">
    <location>
        <begin position="60"/>
        <end position="79"/>
    </location>
</feature>
<feature type="transmembrane region" description="Helical" evidence="8">
    <location>
        <begin position="231"/>
        <end position="254"/>
    </location>
</feature>
<proteinExistence type="inferred from homology"/>
<keyword evidence="3" id="KW-0813">Transport</keyword>
<dbReference type="SUPFAM" id="SSF103473">
    <property type="entry name" value="MFS general substrate transporter"/>
    <property type="match status" value="1"/>
</dbReference>
<feature type="transmembrane region" description="Helical" evidence="8">
    <location>
        <begin position="91"/>
        <end position="114"/>
    </location>
</feature>
<evidence type="ECO:0000256" key="3">
    <source>
        <dbReference type="ARBA" id="ARBA00022448"/>
    </source>
</evidence>
<evidence type="ECO:0000259" key="9">
    <source>
        <dbReference type="PROSITE" id="PS50850"/>
    </source>
</evidence>
<dbReference type="RefSeq" id="WP_111653193.1">
    <property type="nucleotide sequence ID" value="NZ_JACHWI010000006.1"/>
</dbReference>
<feature type="transmembrane region" description="Helical" evidence="8">
    <location>
        <begin position="176"/>
        <end position="195"/>
    </location>
</feature>
<keyword evidence="4" id="KW-1003">Cell membrane</keyword>
<feature type="transmembrane region" description="Helical" evidence="8">
    <location>
        <begin position="335"/>
        <end position="357"/>
    </location>
</feature>
<comment type="similarity">
    <text evidence="2">Belongs to the major facilitator superfamily. EmrB family.</text>
</comment>
<dbReference type="InterPro" id="IPR020846">
    <property type="entry name" value="MFS_dom"/>
</dbReference>
<evidence type="ECO:0000313" key="11">
    <source>
        <dbReference type="Proteomes" id="UP000249341"/>
    </source>
</evidence>
<keyword evidence="5 8" id="KW-0812">Transmembrane</keyword>
<dbReference type="GO" id="GO:0005886">
    <property type="term" value="C:plasma membrane"/>
    <property type="evidence" value="ECO:0007669"/>
    <property type="project" value="UniProtKB-SubCell"/>
</dbReference>
<comment type="caution">
    <text evidence="10">The sequence shown here is derived from an EMBL/GenBank/DDBJ whole genome shotgun (WGS) entry which is preliminary data.</text>
</comment>
<feature type="transmembrane region" description="Helical" evidence="8">
    <location>
        <begin position="150"/>
        <end position="170"/>
    </location>
</feature>
<name>A0A327Z6T1_9ACTN</name>
<evidence type="ECO:0000256" key="4">
    <source>
        <dbReference type="ARBA" id="ARBA00022475"/>
    </source>
</evidence>
<evidence type="ECO:0000256" key="1">
    <source>
        <dbReference type="ARBA" id="ARBA00004651"/>
    </source>
</evidence>
<dbReference type="InterPro" id="IPR004638">
    <property type="entry name" value="EmrB-like"/>
</dbReference>
<evidence type="ECO:0000256" key="5">
    <source>
        <dbReference type="ARBA" id="ARBA00022692"/>
    </source>
</evidence>
<dbReference type="Gene3D" id="1.20.1720.10">
    <property type="entry name" value="Multidrug resistance protein D"/>
    <property type="match status" value="1"/>
</dbReference>
<protein>
    <submittedName>
        <fullName evidence="10">DHA2 family methylenomycin A resistance protein-like MFS transporter</fullName>
    </submittedName>
</protein>
<feature type="transmembrane region" description="Helical" evidence="8">
    <location>
        <begin position="435"/>
        <end position="454"/>
    </location>
</feature>
<feature type="transmembrane region" description="Helical" evidence="8">
    <location>
        <begin position="304"/>
        <end position="323"/>
    </location>
</feature>
<dbReference type="GO" id="GO:0022857">
    <property type="term" value="F:transmembrane transporter activity"/>
    <property type="evidence" value="ECO:0007669"/>
    <property type="project" value="InterPro"/>
</dbReference>
<evidence type="ECO:0000256" key="6">
    <source>
        <dbReference type="ARBA" id="ARBA00022989"/>
    </source>
</evidence>
<dbReference type="Pfam" id="PF07690">
    <property type="entry name" value="MFS_1"/>
    <property type="match status" value="1"/>
</dbReference>
<dbReference type="PANTHER" id="PTHR42718">
    <property type="entry name" value="MAJOR FACILITATOR SUPERFAMILY MULTIDRUG TRANSPORTER MFSC"/>
    <property type="match status" value="1"/>
</dbReference>